<dbReference type="PROSITE" id="PS51186">
    <property type="entry name" value="GNAT"/>
    <property type="match status" value="1"/>
</dbReference>
<protein>
    <submittedName>
        <fullName evidence="2">GNAT family N-acetyltransferase</fullName>
    </submittedName>
</protein>
<gene>
    <name evidence="2" type="ORF">DMY87_05540</name>
</gene>
<dbReference type="SUPFAM" id="SSF55729">
    <property type="entry name" value="Acyl-CoA N-acyltransferases (Nat)"/>
    <property type="match status" value="1"/>
</dbReference>
<feature type="domain" description="N-acetyltransferase" evidence="1">
    <location>
        <begin position="8"/>
        <end position="154"/>
    </location>
</feature>
<dbReference type="InterPro" id="IPR000182">
    <property type="entry name" value="GNAT_dom"/>
</dbReference>
<proteinExistence type="predicted"/>
<dbReference type="CDD" id="cd04301">
    <property type="entry name" value="NAT_SF"/>
    <property type="match status" value="1"/>
</dbReference>
<sequence>MSERLSLRQGYFADPKAFQALADLLHDVFGIDITLQNRLGGPDPSSMPFGYFDEAGRCIANFSAFSMPLVIEGRVVKTAGFQSGAVRPGYRGRGLYRDLMHRAFAWADAEGFEVGILLTDKPDLYRSFGFQVVPQFHFCGNMPKTSFRKVHSRDLDLANADDITLVSDILANRQPVSRMFAVQRQSEMFLLNALFDPEIRLSYLPALDAVIGWKIDGDTVQLLDIAARQIPLVADICAALGVPLERIEVFFPTDRLGWSGDAKPYAGSCALMVRGIDPSAVPTPAMLSPMADF</sequence>
<evidence type="ECO:0000259" key="1">
    <source>
        <dbReference type="PROSITE" id="PS51186"/>
    </source>
</evidence>
<evidence type="ECO:0000313" key="2">
    <source>
        <dbReference type="EMBL" id="PYB77803.1"/>
    </source>
</evidence>
<name>A0ABX5P2G4_9HYPH</name>
<accession>A0ABX5P2G4</accession>
<keyword evidence="3" id="KW-1185">Reference proteome</keyword>
<dbReference type="Pfam" id="PF13527">
    <property type="entry name" value="Acetyltransf_9"/>
    <property type="match status" value="1"/>
</dbReference>
<organism evidence="2 3">
    <name type="scientific">Rhizobium wuzhouense</name>
    <dbReference type="NCBI Taxonomy" id="1986026"/>
    <lineage>
        <taxon>Bacteria</taxon>
        <taxon>Pseudomonadati</taxon>
        <taxon>Pseudomonadota</taxon>
        <taxon>Alphaproteobacteria</taxon>
        <taxon>Hyphomicrobiales</taxon>
        <taxon>Rhizobiaceae</taxon>
        <taxon>Rhizobium/Agrobacterium group</taxon>
        <taxon>Rhizobium</taxon>
    </lineage>
</organism>
<comment type="caution">
    <text evidence="2">The sequence shown here is derived from an EMBL/GenBank/DDBJ whole genome shotgun (WGS) entry which is preliminary data.</text>
</comment>
<evidence type="ECO:0000313" key="3">
    <source>
        <dbReference type="Proteomes" id="UP000247536"/>
    </source>
</evidence>
<dbReference type="EMBL" id="QJRY01000001">
    <property type="protein sequence ID" value="PYB77803.1"/>
    <property type="molecule type" value="Genomic_DNA"/>
</dbReference>
<dbReference type="Gene3D" id="3.40.630.30">
    <property type="match status" value="1"/>
</dbReference>
<dbReference type="InterPro" id="IPR016181">
    <property type="entry name" value="Acyl_CoA_acyltransferase"/>
</dbReference>
<dbReference type="Proteomes" id="UP000247536">
    <property type="component" value="Unassembled WGS sequence"/>
</dbReference>
<reference evidence="2 3" key="1">
    <citation type="submission" date="2018-06" db="EMBL/GenBank/DDBJ databases">
        <title>Rhizobium wuzhouense sp. nov., isolated from roots of Oryza officinalis.</title>
        <authorList>
            <person name="Yuan T."/>
        </authorList>
    </citation>
    <scope>NUCLEOTIDE SEQUENCE [LARGE SCALE GENOMIC DNA]</scope>
    <source>
        <strain evidence="2 3">W44</strain>
    </source>
</reference>